<dbReference type="EMBL" id="JBFOLJ010000001">
    <property type="protein sequence ID" value="KAL2557322.1"/>
    <property type="molecule type" value="Genomic_DNA"/>
</dbReference>
<sequence length="136" mass="14729">MAKKSKPLIGTGKCGTVFMGPGFGEALHEEIKAAAAVFTTYLQEMASEYVDVDRNESTIILIVQNKQKQAHYSALSYGKGPSTWSEGRPECSLSAQGRPHFLMFSTNPNALFARIDGNGRPPIIATADPYSPFTTV</sequence>
<keyword evidence="2" id="KW-1185">Reference proteome</keyword>
<evidence type="ECO:0000313" key="1">
    <source>
        <dbReference type="EMBL" id="KAL2557322.1"/>
    </source>
</evidence>
<accession>A0ABD1X5Q7</accession>
<proteinExistence type="predicted"/>
<organism evidence="1 2">
    <name type="scientific">Forsythia ovata</name>
    <dbReference type="NCBI Taxonomy" id="205694"/>
    <lineage>
        <taxon>Eukaryota</taxon>
        <taxon>Viridiplantae</taxon>
        <taxon>Streptophyta</taxon>
        <taxon>Embryophyta</taxon>
        <taxon>Tracheophyta</taxon>
        <taxon>Spermatophyta</taxon>
        <taxon>Magnoliopsida</taxon>
        <taxon>eudicotyledons</taxon>
        <taxon>Gunneridae</taxon>
        <taxon>Pentapetalae</taxon>
        <taxon>asterids</taxon>
        <taxon>lamiids</taxon>
        <taxon>Lamiales</taxon>
        <taxon>Oleaceae</taxon>
        <taxon>Forsythieae</taxon>
        <taxon>Forsythia</taxon>
    </lineage>
</organism>
<comment type="caution">
    <text evidence="1">The sequence shown here is derived from an EMBL/GenBank/DDBJ whole genome shotgun (WGS) entry which is preliminary data.</text>
</comment>
<protein>
    <submittedName>
        <fullName evidence="1">Uncharacterized protein</fullName>
    </submittedName>
</protein>
<gene>
    <name evidence="1" type="ORF">Fot_02061</name>
</gene>
<evidence type="ECO:0000313" key="2">
    <source>
        <dbReference type="Proteomes" id="UP001604277"/>
    </source>
</evidence>
<dbReference type="Proteomes" id="UP001604277">
    <property type="component" value="Unassembled WGS sequence"/>
</dbReference>
<reference evidence="2" key="1">
    <citation type="submission" date="2024-07" db="EMBL/GenBank/DDBJ databases">
        <title>Two chromosome-level genome assemblies of Korean endemic species Abeliophyllum distichum and Forsythia ovata (Oleaceae).</title>
        <authorList>
            <person name="Jang H."/>
        </authorList>
    </citation>
    <scope>NUCLEOTIDE SEQUENCE [LARGE SCALE GENOMIC DNA]</scope>
</reference>
<name>A0ABD1X5Q7_9LAMI</name>
<dbReference type="AlphaFoldDB" id="A0ABD1X5Q7"/>